<keyword evidence="1" id="KW-0812">Transmembrane</keyword>
<gene>
    <name evidence="2" type="ORF">A2382_04445</name>
</gene>
<keyword evidence="1" id="KW-0472">Membrane</keyword>
<protein>
    <submittedName>
        <fullName evidence="2">Uncharacterized protein</fullName>
    </submittedName>
</protein>
<feature type="transmembrane region" description="Helical" evidence="1">
    <location>
        <begin position="33"/>
        <end position="57"/>
    </location>
</feature>
<organism evidence="2 3">
    <name type="scientific">Candidatus Woesebacteria bacterium RIFOXYB1_FULL_38_16</name>
    <dbReference type="NCBI Taxonomy" id="1802538"/>
    <lineage>
        <taxon>Bacteria</taxon>
        <taxon>Candidatus Woeseibacteriota</taxon>
    </lineage>
</organism>
<evidence type="ECO:0000313" key="2">
    <source>
        <dbReference type="EMBL" id="OGM79818.1"/>
    </source>
</evidence>
<comment type="caution">
    <text evidence="2">The sequence shown here is derived from an EMBL/GenBank/DDBJ whole genome shotgun (WGS) entry which is preliminary data.</text>
</comment>
<accession>A0A1F8CVQ7</accession>
<dbReference type="EMBL" id="MGHY01000007">
    <property type="protein sequence ID" value="OGM79818.1"/>
    <property type="molecule type" value="Genomic_DNA"/>
</dbReference>
<evidence type="ECO:0000256" key="1">
    <source>
        <dbReference type="SAM" id="Phobius"/>
    </source>
</evidence>
<evidence type="ECO:0000313" key="3">
    <source>
        <dbReference type="Proteomes" id="UP000178999"/>
    </source>
</evidence>
<proteinExistence type="predicted"/>
<dbReference type="Pfam" id="PF18895">
    <property type="entry name" value="T4SS_pilin"/>
    <property type="match status" value="1"/>
</dbReference>
<dbReference type="Proteomes" id="UP000178999">
    <property type="component" value="Unassembled WGS sequence"/>
</dbReference>
<dbReference type="AlphaFoldDB" id="A0A1F8CVQ7"/>
<keyword evidence="1" id="KW-1133">Transmembrane helix</keyword>
<name>A0A1F8CVQ7_9BACT</name>
<sequence>MDKSLAQIQNPALKSSLQTSDSGTALSTLFSNAFTLGIMIGLIGFIIYFILGAINWILSKGDKMKLENARNQIMHAFIGVIILISVYAVIKLIEIAFGLDILNLDFGSLIIQ</sequence>
<dbReference type="InterPro" id="IPR043993">
    <property type="entry name" value="T4SS_pilin"/>
</dbReference>
<reference evidence="2 3" key="1">
    <citation type="journal article" date="2016" name="Nat. Commun.">
        <title>Thousands of microbial genomes shed light on interconnected biogeochemical processes in an aquifer system.</title>
        <authorList>
            <person name="Anantharaman K."/>
            <person name="Brown C.T."/>
            <person name="Hug L.A."/>
            <person name="Sharon I."/>
            <person name="Castelle C.J."/>
            <person name="Probst A.J."/>
            <person name="Thomas B.C."/>
            <person name="Singh A."/>
            <person name="Wilkins M.J."/>
            <person name="Karaoz U."/>
            <person name="Brodie E.L."/>
            <person name="Williams K.H."/>
            <person name="Hubbard S.S."/>
            <person name="Banfield J.F."/>
        </authorList>
    </citation>
    <scope>NUCLEOTIDE SEQUENCE [LARGE SCALE GENOMIC DNA]</scope>
</reference>
<feature type="transmembrane region" description="Helical" evidence="1">
    <location>
        <begin position="77"/>
        <end position="99"/>
    </location>
</feature>
<dbReference type="STRING" id="1802538.A2382_04445"/>